<dbReference type="CDD" id="cd00130">
    <property type="entry name" value="PAS"/>
    <property type="match status" value="1"/>
</dbReference>
<dbReference type="GO" id="GO:0004673">
    <property type="term" value="F:protein histidine kinase activity"/>
    <property type="evidence" value="ECO:0007669"/>
    <property type="project" value="UniProtKB-EC"/>
</dbReference>
<evidence type="ECO:0000256" key="1">
    <source>
        <dbReference type="ARBA" id="ARBA00000085"/>
    </source>
</evidence>
<evidence type="ECO:0000259" key="8">
    <source>
        <dbReference type="PROSITE" id="PS50113"/>
    </source>
</evidence>
<dbReference type="SMART" id="SM00387">
    <property type="entry name" value="HATPase_c"/>
    <property type="match status" value="1"/>
</dbReference>
<dbReference type="EC" id="2.7.13.3" evidence="2"/>
<dbReference type="PROSITE" id="PS50113">
    <property type="entry name" value="PAC"/>
    <property type="match status" value="1"/>
</dbReference>
<protein>
    <recommendedName>
        <fullName evidence="2">histidine kinase</fullName>
        <ecNumber evidence="2">2.7.13.3</ecNumber>
    </recommendedName>
</protein>
<dbReference type="NCBIfam" id="TIGR00229">
    <property type="entry name" value="sensory_box"/>
    <property type="match status" value="1"/>
</dbReference>
<keyword evidence="4" id="KW-0902">Two-component regulatory system</keyword>
<keyword evidence="5" id="KW-0175">Coiled coil</keyword>
<proteinExistence type="predicted"/>
<dbReference type="InterPro" id="IPR035965">
    <property type="entry name" value="PAS-like_dom_sf"/>
</dbReference>
<dbReference type="Gene3D" id="1.10.287.130">
    <property type="match status" value="1"/>
</dbReference>
<dbReference type="PANTHER" id="PTHR43065">
    <property type="entry name" value="SENSOR HISTIDINE KINASE"/>
    <property type="match status" value="1"/>
</dbReference>
<comment type="catalytic activity">
    <reaction evidence="1">
        <text>ATP + protein L-histidine = ADP + protein N-phospho-L-histidine.</text>
        <dbReference type="EC" id="2.7.13.3"/>
    </reaction>
</comment>
<dbReference type="PROSITE" id="PS50112">
    <property type="entry name" value="PAS"/>
    <property type="match status" value="1"/>
</dbReference>
<evidence type="ECO:0000313" key="9">
    <source>
        <dbReference type="EMBL" id="NER28162.1"/>
    </source>
</evidence>
<comment type="caution">
    <text evidence="9">The sequence shown here is derived from an EMBL/GenBank/DDBJ whole genome shotgun (WGS) entry which is preliminary data.</text>
</comment>
<feature type="domain" description="Histidine kinase" evidence="6">
    <location>
        <begin position="207"/>
        <end position="506"/>
    </location>
</feature>
<dbReference type="SUPFAM" id="SSF55785">
    <property type="entry name" value="PYP-like sensor domain (PAS domain)"/>
    <property type="match status" value="1"/>
</dbReference>
<evidence type="ECO:0000259" key="7">
    <source>
        <dbReference type="PROSITE" id="PS50112"/>
    </source>
</evidence>
<evidence type="ECO:0000256" key="2">
    <source>
        <dbReference type="ARBA" id="ARBA00012438"/>
    </source>
</evidence>
<evidence type="ECO:0000259" key="6">
    <source>
        <dbReference type="PROSITE" id="PS50109"/>
    </source>
</evidence>
<dbReference type="Pfam" id="PF13426">
    <property type="entry name" value="PAS_9"/>
    <property type="match status" value="1"/>
</dbReference>
<gene>
    <name evidence="9" type="ORF">F6J89_11150</name>
</gene>
<reference evidence="9" key="1">
    <citation type="submission" date="2019-11" db="EMBL/GenBank/DDBJ databases">
        <title>Genomic insights into an expanded diversity of filamentous marine cyanobacteria reveals the extraordinary biosynthetic potential of Moorea and Okeania.</title>
        <authorList>
            <person name="Ferreira Leao T."/>
            <person name="Wang M."/>
            <person name="Moss N."/>
            <person name="Da Silva R."/>
            <person name="Sanders J."/>
            <person name="Nurk S."/>
            <person name="Gurevich A."/>
            <person name="Humphrey G."/>
            <person name="Reher R."/>
            <person name="Zhu Q."/>
            <person name="Belda-Ferre P."/>
            <person name="Glukhov E."/>
            <person name="Rex R."/>
            <person name="Dorrestein P.C."/>
            <person name="Knight R."/>
            <person name="Pevzner P."/>
            <person name="Gerwick W.H."/>
            <person name="Gerwick L."/>
        </authorList>
    </citation>
    <scope>NUCLEOTIDE SEQUENCE</scope>
    <source>
        <strain evidence="9">SIO1C4</strain>
    </source>
</reference>
<dbReference type="InterPro" id="IPR036890">
    <property type="entry name" value="HATPase_C_sf"/>
</dbReference>
<feature type="domain" description="PAS" evidence="7">
    <location>
        <begin position="39"/>
        <end position="80"/>
    </location>
</feature>
<dbReference type="PRINTS" id="PR00344">
    <property type="entry name" value="BCTRLSENSOR"/>
</dbReference>
<evidence type="ECO:0000256" key="5">
    <source>
        <dbReference type="SAM" id="Coils"/>
    </source>
</evidence>
<dbReference type="InterPro" id="IPR000014">
    <property type="entry name" value="PAS"/>
</dbReference>
<dbReference type="PROSITE" id="PS50109">
    <property type="entry name" value="HIS_KIN"/>
    <property type="match status" value="1"/>
</dbReference>
<sequence length="506" mass="56911">MGNSMKIFGTQTEQFNLTNQQLAMGIAKCTRAQETLRPAQKSDHSIVDKVVEGIFQANLDGRYISCNQALANIYGYESTEQLVLDMTEIGQKLYADPQRRVQIIELLKSQNCVEGFESQVYRRDGSLIWISENVRAVQDENGNLLYYEGFVTDISQKKFAQQYLQQSQAQFQAQAQQLEITLSKLQHTQTQLMEKENMSRIGQLVAGVAHEINNPVNCVCNNLIHASQYAEDLLNLLRLYTKHYPQPVPEIQQAAEAIELDFLMEDFPKTLSSMQLGADRIRQIVESLRLFSRVEQAQMTLVDLHQGIDSTLVIINHRIQPNGDNPGIEVIKEYGYLPMVKCYGSLINQVFMNLLCNAIDALEESKQQQSTDPFEDSSINFQETITSDSALATTDSQSLPVGKEQNSSTIWIRTELIGVDTEQGEDTNPRAVIKIIDNGSGITEQVKARLFEPFFTTKAVGKGTGLGLSISRQIIVEKHHGEISCISSTEQGAEFTEFRIEIPIRQ</sequence>
<dbReference type="EMBL" id="JAAHFQ010000178">
    <property type="protein sequence ID" value="NER28162.1"/>
    <property type="molecule type" value="Genomic_DNA"/>
</dbReference>
<dbReference type="AlphaFoldDB" id="A0A6B3NC40"/>
<dbReference type="InterPro" id="IPR005467">
    <property type="entry name" value="His_kinase_dom"/>
</dbReference>
<keyword evidence="3 9" id="KW-0808">Transferase</keyword>
<dbReference type="InterPro" id="IPR000700">
    <property type="entry name" value="PAS-assoc_C"/>
</dbReference>
<evidence type="ECO:0000256" key="3">
    <source>
        <dbReference type="ARBA" id="ARBA00022777"/>
    </source>
</evidence>
<dbReference type="InterPro" id="IPR003594">
    <property type="entry name" value="HATPase_dom"/>
</dbReference>
<feature type="domain" description="PAC" evidence="8">
    <location>
        <begin position="114"/>
        <end position="166"/>
    </location>
</feature>
<dbReference type="InterPro" id="IPR004358">
    <property type="entry name" value="Sig_transdc_His_kin-like_C"/>
</dbReference>
<dbReference type="InterPro" id="IPR001610">
    <property type="entry name" value="PAC"/>
</dbReference>
<dbReference type="Gene3D" id="3.30.450.20">
    <property type="entry name" value="PAS domain"/>
    <property type="match status" value="1"/>
</dbReference>
<dbReference type="Gene3D" id="3.30.565.10">
    <property type="entry name" value="Histidine kinase-like ATPase, C-terminal domain"/>
    <property type="match status" value="1"/>
</dbReference>
<name>A0A6B3NC40_9CYAN</name>
<feature type="coiled-coil region" evidence="5">
    <location>
        <begin position="168"/>
        <end position="195"/>
    </location>
</feature>
<evidence type="ECO:0000256" key="4">
    <source>
        <dbReference type="ARBA" id="ARBA00023012"/>
    </source>
</evidence>
<dbReference type="SUPFAM" id="SSF55874">
    <property type="entry name" value="ATPase domain of HSP90 chaperone/DNA topoisomerase II/histidine kinase"/>
    <property type="match status" value="1"/>
</dbReference>
<dbReference type="SMART" id="SM00086">
    <property type="entry name" value="PAC"/>
    <property type="match status" value="1"/>
</dbReference>
<dbReference type="GO" id="GO:0000160">
    <property type="term" value="P:phosphorelay signal transduction system"/>
    <property type="evidence" value="ECO:0007669"/>
    <property type="project" value="UniProtKB-KW"/>
</dbReference>
<dbReference type="PANTHER" id="PTHR43065:SF50">
    <property type="entry name" value="HISTIDINE KINASE"/>
    <property type="match status" value="1"/>
</dbReference>
<accession>A0A6B3NC40</accession>
<organism evidence="9">
    <name type="scientific">Symploca sp. SIO1C4</name>
    <dbReference type="NCBI Taxonomy" id="2607765"/>
    <lineage>
        <taxon>Bacteria</taxon>
        <taxon>Bacillati</taxon>
        <taxon>Cyanobacteriota</taxon>
        <taxon>Cyanophyceae</taxon>
        <taxon>Coleofasciculales</taxon>
        <taxon>Coleofasciculaceae</taxon>
        <taxon>Symploca</taxon>
    </lineage>
</organism>
<dbReference type="Pfam" id="PF02518">
    <property type="entry name" value="HATPase_c"/>
    <property type="match status" value="1"/>
</dbReference>
<keyword evidence="3 9" id="KW-0418">Kinase</keyword>